<dbReference type="PANTHER" id="PTHR32552:SF74">
    <property type="entry name" value="HYDROXAMATE SIDEROPHORE RECEPTOR FHUE"/>
    <property type="match status" value="1"/>
</dbReference>
<dbReference type="PANTHER" id="PTHR32552">
    <property type="entry name" value="FERRICHROME IRON RECEPTOR-RELATED"/>
    <property type="match status" value="1"/>
</dbReference>
<evidence type="ECO:0000256" key="9">
    <source>
        <dbReference type="ARBA" id="ARBA00023237"/>
    </source>
</evidence>
<dbReference type="NCBIfam" id="TIGR01783">
    <property type="entry name" value="TonB-siderophor"/>
    <property type="match status" value="1"/>
</dbReference>
<dbReference type="GO" id="GO:0015891">
    <property type="term" value="P:siderophore transport"/>
    <property type="evidence" value="ECO:0007669"/>
    <property type="project" value="InterPro"/>
</dbReference>
<dbReference type="InterPro" id="IPR036942">
    <property type="entry name" value="Beta-barrel_TonB_sf"/>
</dbReference>
<evidence type="ECO:0000259" key="12">
    <source>
        <dbReference type="Pfam" id="PF00593"/>
    </source>
</evidence>
<evidence type="ECO:0000256" key="5">
    <source>
        <dbReference type="ARBA" id="ARBA00022692"/>
    </source>
</evidence>
<gene>
    <name evidence="14" type="ordered locus">T1E_5750</name>
</gene>
<evidence type="ECO:0000313" key="14">
    <source>
        <dbReference type="EMBL" id="AFO51571.1"/>
    </source>
</evidence>
<dbReference type="GO" id="GO:0009279">
    <property type="term" value="C:cell outer membrane"/>
    <property type="evidence" value="ECO:0007669"/>
    <property type="project" value="UniProtKB-SubCell"/>
</dbReference>
<keyword evidence="9 10" id="KW-0998">Cell outer membrane</keyword>
<dbReference type="GO" id="GO:0038023">
    <property type="term" value="F:signaling receptor activity"/>
    <property type="evidence" value="ECO:0007669"/>
    <property type="project" value="InterPro"/>
</dbReference>
<dbReference type="Proteomes" id="UP000006503">
    <property type="component" value="Chromosome"/>
</dbReference>
<evidence type="ECO:0000256" key="3">
    <source>
        <dbReference type="ARBA" id="ARBA00022448"/>
    </source>
</evidence>
<dbReference type="KEGG" id="ppx:T1E_5750"/>
<evidence type="ECO:0000256" key="8">
    <source>
        <dbReference type="ARBA" id="ARBA00023170"/>
    </source>
</evidence>
<accession>I7CEB4</accession>
<organism evidence="14 15">
    <name type="scientific">Pseudomonas putida (strain DOT-T1E)</name>
    <dbReference type="NCBI Taxonomy" id="1196325"/>
    <lineage>
        <taxon>Bacteria</taxon>
        <taxon>Pseudomonadati</taxon>
        <taxon>Pseudomonadota</taxon>
        <taxon>Gammaproteobacteria</taxon>
        <taxon>Pseudomonadales</taxon>
        <taxon>Pseudomonadaceae</taxon>
        <taxon>Pseudomonas</taxon>
    </lineage>
</organism>
<name>I7CEB4_PSEPT</name>
<dbReference type="InterPro" id="IPR000531">
    <property type="entry name" value="Beta-barrel_TonB"/>
</dbReference>
<evidence type="ECO:0000256" key="1">
    <source>
        <dbReference type="ARBA" id="ARBA00004571"/>
    </source>
</evidence>
<dbReference type="SUPFAM" id="SSF56935">
    <property type="entry name" value="Porins"/>
    <property type="match status" value="1"/>
</dbReference>
<keyword evidence="7 10" id="KW-0472">Membrane</keyword>
<keyword evidence="8 14" id="KW-0675">Receptor</keyword>
<dbReference type="PROSITE" id="PS52016">
    <property type="entry name" value="TONB_DEPENDENT_REC_3"/>
    <property type="match status" value="1"/>
</dbReference>
<evidence type="ECO:0000256" key="2">
    <source>
        <dbReference type="ARBA" id="ARBA00009810"/>
    </source>
</evidence>
<reference evidence="15" key="1">
    <citation type="journal article" date="2013" name="Microb. Biotechnol.">
        <title>Metabolic potential of the organic-solvent tolerant Pseudomonas putida DOT-T1E deduced from its annotated genome.</title>
        <authorList>
            <person name="Udaondo Z."/>
            <person name="Molina L."/>
            <person name="Daniels C."/>
            <person name="Gomez M.J."/>
            <person name="Molina-Henares M.A."/>
            <person name="Matilla M.A."/>
            <person name="Roca A."/>
            <person name="Fernandez M."/>
            <person name="Duque E."/>
            <person name="Segura A."/>
            <person name="Ramos J.L."/>
        </authorList>
    </citation>
    <scope>NUCLEOTIDE SEQUENCE [LARGE SCALE GENOMIC DNA]</scope>
    <source>
        <strain evidence="15">DOT-T1E</strain>
    </source>
</reference>
<dbReference type="Gene3D" id="2.40.170.20">
    <property type="entry name" value="TonB-dependent receptor, beta-barrel domain"/>
    <property type="match status" value="1"/>
</dbReference>
<sequence>MGTASLDENFYQLRIIPLAAGKGQRLDVLRRLILLHPGFRSGIVRKKQLVSFAIQYHLGEGCVMTGFKSVGSLQRVRGWLALGLLAPFSLSAVAETVAAQVAAEDNSLDLPALTIEGNRLYDMLPSEETGGYSVDAATVGTKTPAALKDIPQSITVYTQDYVKDRQFVHLDDLAKYTAGLRTLTNDSGRSSIYARGYEYSEFNIDGLPAPMASIFGTVPSLAAFDRVEIMRGPAGLFSSTSELGGIVNMVRKRPTAEFQGHIEGSYGTWDTNHEEIDLSGPLDEAGRVRGRFIASRDDTNGEVDYNANTSNTYYGALDIDLDDATTLSFGLMHEVKNITPHNGYPATLSGEVPDFSHSRFLGADWNYFDGKTTDLVAELTHRFDNGGYGRVAARGSHRDTNYLYAFTATNATTGANSERASARDFTQDTYSLDASYSQPFETFGQVSEFVVGSDYKNYDTEYLNGTTNLGAINVNTYSPKQFAKPSPNYSTETGMQEEEYGLYSKVTFRPVERLALIAGGRFSWYRGDFYTTTLSSGATTNDSKRVDGHFTPYGGLVYDLTDNHALYASYSQVFKPQSDTDSNGRVLKPREGEQYEFGLKSSYFGGDLNTRFSVFRLTDKNRATTVYDADGVATTDSVASGKTRVKGAEVEVSGKLTPNWELLAGYTWMETETVKGDAETTFFIMPRNQASLWSKYTISQGPLTGLAVGGGISAMSNFHSESGGVRIDAPGYATVDAMLSYPVTSKLTATLNVNNLFDRDYLSRVGSTSTFNFYGPSRSMMVGARYDF</sequence>
<keyword evidence="6 11" id="KW-0798">TonB box</keyword>
<dbReference type="EMBL" id="CP003734">
    <property type="protein sequence ID" value="AFO51571.1"/>
    <property type="molecule type" value="Genomic_DNA"/>
</dbReference>
<dbReference type="Gene3D" id="2.170.130.10">
    <property type="entry name" value="TonB-dependent receptor, plug domain"/>
    <property type="match status" value="1"/>
</dbReference>
<comment type="similarity">
    <text evidence="2 10 11">Belongs to the TonB-dependent receptor family.</text>
</comment>
<dbReference type="HOGENOM" id="CLU_008287_9_3_6"/>
<keyword evidence="3 10" id="KW-0813">Transport</keyword>
<keyword evidence="4 10" id="KW-1134">Transmembrane beta strand</keyword>
<dbReference type="InterPro" id="IPR037066">
    <property type="entry name" value="Plug_dom_sf"/>
</dbReference>
<evidence type="ECO:0000256" key="4">
    <source>
        <dbReference type="ARBA" id="ARBA00022452"/>
    </source>
</evidence>
<comment type="subcellular location">
    <subcellularLocation>
        <location evidence="1 10">Cell outer membrane</location>
        <topology evidence="1 10">Multi-pass membrane protein</topology>
    </subcellularLocation>
</comment>
<dbReference type="CDD" id="cd01347">
    <property type="entry name" value="ligand_gated_channel"/>
    <property type="match status" value="1"/>
</dbReference>
<evidence type="ECO:0000256" key="6">
    <source>
        <dbReference type="ARBA" id="ARBA00023077"/>
    </source>
</evidence>
<dbReference type="Pfam" id="PF00593">
    <property type="entry name" value="TonB_dep_Rec_b-barrel"/>
    <property type="match status" value="1"/>
</dbReference>
<evidence type="ECO:0000256" key="11">
    <source>
        <dbReference type="RuleBase" id="RU003357"/>
    </source>
</evidence>
<protein>
    <submittedName>
        <fullName evidence="14">TonB-dependent siderophore receptor</fullName>
    </submittedName>
</protein>
<dbReference type="InterPro" id="IPR010105">
    <property type="entry name" value="TonB_sidphr_rcpt"/>
</dbReference>
<proteinExistence type="inferred from homology"/>
<evidence type="ECO:0000256" key="10">
    <source>
        <dbReference type="PROSITE-ProRule" id="PRU01360"/>
    </source>
</evidence>
<dbReference type="InterPro" id="IPR039426">
    <property type="entry name" value="TonB-dep_rcpt-like"/>
</dbReference>
<evidence type="ECO:0000256" key="7">
    <source>
        <dbReference type="ARBA" id="ARBA00023136"/>
    </source>
</evidence>
<dbReference type="Pfam" id="PF07715">
    <property type="entry name" value="Plug"/>
    <property type="match status" value="1"/>
</dbReference>
<feature type="domain" description="TonB-dependent receptor plug" evidence="13">
    <location>
        <begin position="147"/>
        <end position="246"/>
    </location>
</feature>
<feature type="domain" description="TonB-dependent receptor-like beta-barrel" evidence="12">
    <location>
        <begin position="355"/>
        <end position="756"/>
    </location>
</feature>
<dbReference type="GO" id="GO:0015344">
    <property type="term" value="F:siderophore uptake transmembrane transporter activity"/>
    <property type="evidence" value="ECO:0007669"/>
    <property type="project" value="TreeGrafter"/>
</dbReference>
<dbReference type="AlphaFoldDB" id="I7CEB4"/>
<dbReference type="PATRIC" id="fig|1196325.3.peg.5711"/>
<evidence type="ECO:0000313" key="15">
    <source>
        <dbReference type="Proteomes" id="UP000006503"/>
    </source>
</evidence>
<evidence type="ECO:0000259" key="13">
    <source>
        <dbReference type="Pfam" id="PF07715"/>
    </source>
</evidence>
<dbReference type="InterPro" id="IPR012910">
    <property type="entry name" value="Plug_dom"/>
</dbReference>
<keyword evidence="5 10" id="KW-0812">Transmembrane</keyword>